<evidence type="ECO:0000313" key="2">
    <source>
        <dbReference type="EMBL" id="QHS80766.1"/>
    </source>
</evidence>
<dbReference type="AlphaFoldDB" id="A0A6C0AMC2"/>
<sequence length="143" mass="17378">MECTIYFGTECDVCCICLDECIYKKSSNKNNYINFKCCNGLIHKRCLLMLFLNDFENCCLCRNELNVVDYYTIDDIKKLLHINEMKIYKRELYKLLYELSFNKMLYYIYIMIFNVQIFFYKIKNYIYTCILDVKLSIQEIFSV</sequence>
<feature type="transmembrane region" description="Helical" evidence="1">
    <location>
        <begin position="104"/>
        <end position="122"/>
    </location>
</feature>
<accession>A0A6C0AMC2</accession>
<proteinExistence type="predicted"/>
<reference evidence="2" key="1">
    <citation type="journal article" date="2020" name="Nature">
        <title>Giant virus diversity and host interactions through global metagenomics.</title>
        <authorList>
            <person name="Schulz F."/>
            <person name="Roux S."/>
            <person name="Paez-Espino D."/>
            <person name="Jungbluth S."/>
            <person name="Walsh D.A."/>
            <person name="Denef V.J."/>
            <person name="McMahon K.D."/>
            <person name="Konstantinidis K.T."/>
            <person name="Eloe-Fadrosh E.A."/>
            <person name="Kyrpides N.C."/>
            <person name="Woyke T."/>
        </authorList>
    </citation>
    <scope>NUCLEOTIDE SEQUENCE</scope>
    <source>
        <strain evidence="2">GVMAG-S-1091796-13</strain>
    </source>
</reference>
<organism evidence="2">
    <name type="scientific">viral metagenome</name>
    <dbReference type="NCBI Taxonomy" id="1070528"/>
    <lineage>
        <taxon>unclassified sequences</taxon>
        <taxon>metagenomes</taxon>
        <taxon>organismal metagenomes</taxon>
    </lineage>
</organism>
<dbReference type="EMBL" id="MN740718">
    <property type="protein sequence ID" value="QHS80766.1"/>
    <property type="molecule type" value="Genomic_DNA"/>
</dbReference>
<keyword evidence="1" id="KW-1133">Transmembrane helix</keyword>
<keyword evidence="1" id="KW-0812">Transmembrane</keyword>
<protein>
    <submittedName>
        <fullName evidence="2">Uncharacterized protein</fullName>
    </submittedName>
</protein>
<name>A0A6C0AMC2_9ZZZZ</name>
<keyword evidence="1" id="KW-0472">Membrane</keyword>
<evidence type="ECO:0000256" key="1">
    <source>
        <dbReference type="SAM" id="Phobius"/>
    </source>
</evidence>